<evidence type="ECO:0000313" key="2">
    <source>
        <dbReference type="Proteomes" id="UP000712281"/>
    </source>
</evidence>
<protein>
    <submittedName>
        <fullName evidence="1">Uncharacterized protein</fullName>
    </submittedName>
</protein>
<sequence>MVASRIVELPKDLVEEIDARCLADVREDLPSRIPINVTEWNPRKILCNGGSSETLRLISVRGRRRRRNETASQSSGLEFVFTDLGSFGRRRRAHQIWFHLSAPWWKPRDNSVDGRFEGFSGGSVQDMNTPARDTSESDKGAVDVHWRRGFVPLVFSPSISLSFSLRLGIDVLCLFSVT</sequence>
<dbReference type="Proteomes" id="UP000712281">
    <property type="component" value="Unassembled WGS sequence"/>
</dbReference>
<name>A0A8S9JMH2_BRACR</name>
<proteinExistence type="predicted"/>
<comment type="caution">
    <text evidence="1">The sequence shown here is derived from an EMBL/GenBank/DDBJ whole genome shotgun (WGS) entry which is preliminary data.</text>
</comment>
<reference evidence="1" key="1">
    <citation type="submission" date="2019-12" db="EMBL/GenBank/DDBJ databases">
        <title>Genome sequencing and annotation of Brassica cretica.</title>
        <authorList>
            <person name="Studholme D.J."/>
            <person name="Sarris P.F."/>
        </authorList>
    </citation>
    <scope>NUCLEOTIDE SEQUENCE</scope>
    <source>
        <strain evidence="1">PFS-001/15</strain>
        <tissue evidence="1">Leaf</tissue>
    </source>
</reference>
<gene>
    <name evidence="1" type="ORF">F2Q68_00006713</name>
</gene>
<dbReference type="EMBL" id="QGKW02001660">
    <property type="protein sequence ID" value="KAF2582607.1"/>
    <property type="molecule type" value="Genomic_DNA"/>
</dbReference>
<accession>A0A8S9JMH2</accession>
<evidence type="ECO:0000313" key="1">
    <source>
        <dbReference type="EMBL" id="KAF2582607.1"/>
    </source>
</evidence>
<organism evidence="1 2">
    <name type="scientific">Brassica cretica</name>
    <name type="common">Mustard</name>
    <dbReference type="NCBI Taxonomy" id="69181"/>
    <lineage>
        <taxon>Eukaryota</taxon>
        <taxon>Viridiplantae</taxon>
        <taxon>Streptophyta</taxon>
        <taxon>Embryophyta</taxon>
        <taxon>Tracheophyta</taxon>
        <taxon>Spermatophyta</taxon>
        <taxon>Magnoliopsida</taxon>
        <taxon>eudicotyledons</taxon>
        <taxon>Gunneridae</taxon>
        <taxon>Pentapetalae</taxon>
        <taxon>rosids</taxon>
        <taxon>malvids</taxon>
        <taxon>Brassicales</taxon>
        <taxon>Brassicaceae</taxon>
        <taxon>Brassiceae</taxon>
        <taxon>Brassica</taxon>
    </lineage>
</organism>
<dbReference type="AlphaFoldDB" id="A0A8S9JMH2"/>